<keyword evidence="2" id="KW-1185">Reference proteome</keyword>
<accession>A0ABS8SH15</accession>
<name>A0ABS8SH15_DATST</name>
<organism evidence="1 2">
    <name type="scientific">Datura stramonium</name>
    <name type="common">Jimsonweed</name>
    <name type="synonym">Common thornapple</name>
    <dbReference type="NCBI Taxonomy" id="4076"/>
    <lineage>
        <taxon>Eukaryota</taxon>
        <taxon>Viridiplantae</taxon>
        <taxon>Streptophyta</taxon>
        <taxon>Embryophyta</taxon>
        <taxon>Tracheophyta</taxon>
        <taxon>Spermatophyta</taxon>
        <taxon>Magnoliopsida</taxon>
        <taxon>eudicotyledons</taxon>
        <taxon>Gunneridae</taxon>
        <taxon>Pentapetalae</taxon>
        <taxon>asterids</taxon>
        <taxon>lamiids</taxon>
        <taxon>Solanales</taxon>
        <taxon>Solanaceae</taxon>
        <taxon>Solanoideae</taxon>
        <taxon>Datureae</taxon>
        <taxon>Datura</taxon>
    </lineage>
</organism>
<protein>
    <submittedName>
        <fullName evidence="1">Uncharacterized protein</fullName>
    </submittedName>
</protein>
<comment type="caution">
    <text evidence="1">The sequence shown here is derived from an EMBL/GenBank/DDBJ whole genome shotgun (WGS) entry which is preliminary data.</text>
</comment>
<proteinExistence type="predicted"/>
<reference evidence="1 2" key="1">
    <citation type="journal article" date="2021" name="BMC Genomics">
        <title>Datura genome reveals duplications of psychoactive alkaloid biosynthetic genes and high mutation rate following tissue culture.</title>
        <authorList>
            <person name="Rajewski A."/>
            <person name="Carter-House D."/>
            <person name="Stajich J."/>
            <person name="Litt A."/>
        </authorList>
    </citation>
    <scope>NUCLEOTIDE SEQUENCE [LARGE SCALE GENOMIC DNA]</scope>
    <source>
        <strain evidence="1">AR-01</strain>
    </source>
</reference>
<evidence type="ECO:0000313" key="2">
    <source>
        <dbReference type="Proteomes" id="UP000823775"/>
    </source>
</evidence>
<dbReference type="EMBL" id="JACEIK010000497">
    <property type="protein sequence ID" value="MCD7458100.1"/>
    <property type="molecule type" value="Genomic_DNA"/>
</dbReference>
<sequence>MILQGVNLNSSFCGKKRKVTGSHQRGGFPDVEGEIYGVWVGFNFIVPDENDLRGDFIGRDGTRVKAEKWLAEDEDWGGEDGRG</sequence>
<gene>
    <name evidence="1" type="ORF">HAX54_037183</name>
</gene>
<evidence type="ECO:0000313" key="1">
    <source>
        <dbReference type="EMBL" id="MCD7458100.1"/>
    </source>
</evidence>
<dbReference type="Proteomes" id="UP000823775">
    <property type="component" value="Unassembled WGS sequence"/>
</dbReference>